<reference evidence="1" key="1">
    <citation type="submission" date="2018-05" db="EMBL/GenBank/DDBJ databases">
        <authorList>
            <person name="Lanie J.A."/>
            <person name="Ng W.-L."/>
            <person name="Kazmierczak K.M."/>
            <person name="Andrzejewski T.M."/>
            <person name="Davidsen T.M."/>
            <person name="Wayne K.J."/>
            <person name="Tettelin H."/>
            <person name="Glass J.I."/>
            <person name="Rusch D."/>
            <person name="Podicherti R."/>
            <person name="Tsui H.-C.T."/>
            <person name="Winkler M.E."/>
        </authorList>
    </citation>
    <scope>NUCLEOTIDE SEQUENCE</scope>
</reference>
<protein>
    <submittedName>
        <fullName evidence="1">Uncharacterized protein</fullName>
    </submittedName>
</protein>
<name>A0A383DL82_9ZZZZ</name>
<evidence type="ECO:0000313" key="1">
    <source>
        <dbReference type="EMBL" id="SVE44608.1"/>
    </source>
</evidence>
<feature type="non-terminal residue" evidence="1">
    <location>
        <position position="98"/>
    </location>
</feature>
<dbReference type="AlphaFoldDB" id="A0A383DL82"/>
<dbReference type="EMBL" id="UINC01217832">
    <property type="protein sequence ID" value="SVE44608.1"/>
    <property type="molecule type" value="Genomic_DNA"/>
</dbReference>
<organism evidence="1">
    <name type="scientific">marine metagenome</name>
    <dbReference type="NCBI Taxonomy" id="408172"/>
    <lineage>
        <taxon>unclassified sequences</taxon>
        <taxon>metagenomes</taxon>
        <taxon>ecological metagenomes</taxon>
    </lineage>
</organism>
<sequence length="98" mass="10237">MAYSSTNTITAADYNSFVSTVNGVIGVGSGTKGYNQTALSSVSATDQITAAHWTGLLTAVTNAATHQGTSVTIQAEVILVIRHQAILYTLLTVHKQLV</sequence>
<proteinExistence type="predicted"/>
<gene>
    <name evidence="1" type="ORF">METZ01_LOCUS497462</name>
</gene>
<accession>A0A383DL82</accession>